<keyword evidence="2" id="KW-0805">Transcription regulation</keyword>
<evidence type="ECO:0000313" key="6">
    <source>
        <dbReference type="EMBL" id="MET3583418.1"/>
    </source>
</evidence>
<reference evidence="6 7" key="1">
    <citation type="submission" date="2024-06" db="EMBL/GenBank/DDBJ databases">
        <title>Genomic Encyclopedia of Type Strains, Phase IV (KMG-IV): sequencing the most valuable type-strain genomes for metagenomic binning, comparative biology and taxonomic classification.</title>
        <authorList>
            <person name="Goeker M."/>
        </authorList>
    </citation>
    <scope>NUCLEOTIDE SEQUENCE [LARGE SCALE GENOMIC DNA]</scope>
    <source>
        <strain evidence="6 7">DSM 100022</strain>
    </source>
</reference>
<dbReference type="PANTHER" id="PTHR30579:SF7">
    <property type="entry name" value="HTH-TYPE TRANSCRIPTIONAL REGULATOR LRHA-RELATED"/>
    <property type="match status" value="1"/>
</dbReference>
<evidence type="ECO:0000256" key="1">
    <source>
        <dbReference type="ARBA" id="ARBA00009437"/>
    </source>
</evidence>
<comment type="similarity">
    <text evidence="1">Belongs to the LysR transcriptional regulatory family.</text>
</comment>
<dbReference type="PRINTS" id="PR00039">
    <property type="entry name" value="HTHLYSR"/>
</dbReference>
<dbReference type="Gene3D" id="1.10.10.10">
    <property type="entry name" value="Winged helix-like DNA-binding domain superfamily/Winged helix DNA-binding domain"/>
    <property type="match status" value="1"/>
</dbReference>
<dbReference type="InterPro" id="IPR036388">
    <property type="entry name" value="WH-like_DNA-bd_sf"/>
</dbReference>
<dbReference type="EMBL" id="JBEPMC010000018">
    <property type="protein sequence ID" value="MET3583418.1"/>
    <property type="molecule type" value="Genomic_DNA"/>
</dbReference>
<proteinExistence type="inferred from homology"/>
<protein>
    <submittedName>
        <fullName evidence="6">DNA-binding transcriptional LysR family regulator</fullName>
    </submittedName>
</protein>
<keyword evidence="3 6" id="KW-0238">DNA-binding</keyword>
<dbReference type="InterPro" id="IPR036390">
    <property type="entry name" value="WH_DNA-bd_sf"/>
</dbReference>
<dbReference type="SUPFAM" id="SSF46785">
    <property type="entry name" value="Winged helix' DNA-binding domain"/>
    <property type="match status" value="1"/>
</dbReference>
<dbReference type="Pfam" id="PF03466">
    <property type="entry name" value="LysR_substrate"/>
    <property type="match status" value="1"/>
</dbReference>
<dbReference type="InterPro" id="IPR000847">
    <property type="entry name" value="LysR_HTH_N"/>
</dbReference>
<name>A0ABV2GYP4_9HYPH</name>
<evidence type="ECO:0000256" key="4">
    <source>
        <dbReference type="ARBA" id="ARBA00023163"/>
    </source>
</evidence>
<keyword evidence="4" id="KW-0804">Transcription</keyword>
<feature type="domain" description="HTH lysR-type" evidence="5">
    <location>
        <begin position="5"/>
        <end position="62"/>
    </location>
</feature>
<evidence type="ECO:0000259" key="5">
    <source>
        <dbReference type="PROSITE" id="PS50931"/>
    </source>
</evidence>
<accession>A0ABV2GYP4</accession>
<dbReference type="RefSeq" id="WP_263807104.1">
    <property type="nucleotide sequence ID" value="NZ_JBEPMC010000018.1"/>
</dbReference>
<keyword evidence="7" id="KW-1185">Reference proteome</keyword>
<dbReference type="SUPFAM" id="SSF53850">
    <property type="entry name" value="Periplasmic binding protein-like II"/>
    <property type="match status" value="1"/>
</dbReference>
<gene>
    <name evidence="6" type="ORF">ABID19_006483</name>
</gene>
<comment type="caution">
    <text evidence="6">The sequence shown here is derived from an EMBL/GenBank/DDBJ whole genome shotgun (WGS) entry which is preliminary data.</text>
</comment>
<dbReference type="Gene3D" id="3.40.190.10">
    <property type="entry name" value="Periplasmic binding protein-like II"/>
    <property type="match status" value="2"/>
</dbReference>
<evidence type="ECO:0000256" key="3">
    <source>
        <dbReference type="ARBA" id="ARBA00023125"/>
    </source>
</evidence>
<dbReference type="InterPro" id="IPR050176">
    <property type="entry name" value="LTTR"/>
</dbReference>
<dbReference type="Proteomes" id="UP001549204">
    <property type="component" value="Unassembled WGS sequence"/>
</dbReference>
<dbReference type="PROSITE" id="PS50931">
    <property type="entry name" value="HTH_LYSR"/>
    <property type="match status" value="1"/>
</dbReference>
<dbReference type="PANTHER" id="PTHR30579">
    <property type="entry name" value="TRANSCRIPTIONAL REGULATOR"/>
    <property type="match status" value="1"/>
</dbReference>
<evidence type="ECO:0000313" key="7">
    <source>
        <dbReference type="Proteomes" id="UP001549204"/>
    </source>
</evidence>
<dbReference type="InterPro" id="IPR005119">
    <property type="entry name" value="LysR_subst-bd"/>
</dbReference>
<organism evidence="6 7">
    <name type="scientific">Mesorhizobium robiniae</name>
    <dbReference type="NCBI Taxonomy" id="559315"/>
    <lineage>
        <taxon>Bacteria</taxon>
        <taxon>Pseudomonadati</taxon>
        <taxon>Pseudomonadota</taxon>
        <taxon>Alphaproteobacteria</taxon>
        <taxon>Hyphomicrobiales</taxon>
        <taxon>Phyllobacteriaceae</taxon>
        <taxon>Mesorhizobium</taxon>
    </lineage>
</organism>
<dbReference type="Pfam" id="PF00126">
    <property type="entry name" value="HTH_1"/>
    <property type="match status" value="1"/>
</dbReference>
<sequence length="288" mass="31207">MSAALDSDLLRTFLAVHETRSFTRAADTVGRTQSAVSLQIKRLEGILGQPLFTRGGRGVELTRSGTELLVNARRVVALLDQTVAAFQTPQLGGLVRIGLPEEYGHIVVGRALNTFSKLHPNVDCTARYGHSSENLNRVVSGELDLAVVFDWQEDSGGELLMIDPTVWATSDEHNTHVRSPLPIALYVNSGWCTEYALGSLKEKKVKFRTVYTSDTSSGLKLAVLSGLAVAPLSRSNIPAGARELTEEDGFQQIDASRVVLHRNARSDSEAVSGMAAAIREAFGALHKR</sequence>
<evidence type="ECO:0000256" key="2">
    <source>
        <dbReference type="ARBA" id="ARBA00023015"/>
    </source>
</evidence>
<dbReference type="GO" id="GO:0003677">
    <property type="term" value="F:DNA binding"/>
    <property type="evidence" value="ECO:0007669"/>
    <property type="project" value="UniProtKB-KW"/>
</dbReference>